<feature type="non-terminal residue" evidence="2">
    <location>
        <position position="1"/>
    </location>
</feature>
<reference evidence="3" key="3">
    <citation type="submission" date="2005-09" db="EMBL/GenBank/DDBJ databases">
        <authorList>
            <person name="Mural R.J."/>
            <person name="Istrail S."/>
            <person name="Sutton G."/>
            <person name="Florea L."/>
            <person name="Halpern A.L."/>
            <person name="Mobarry C.M."/>
            <person name="Lippert R."/>
            <person name="Walenz B."/>
            <person name="Shatkay H."/>
            <person name="Dew I."/>
            <person name="Miller J.R."/>
            <person name="Flanigan M.J."/>
            <person name="Edwards N.J."/>
            <person name="Bolanos R."/>
            <person name="Fasulo D."/>
            <person name="Halldorsson B.V."/>
            <person name="Hannenhalli S."/>
            <person name="Turner R."/>
            <person name="Yooseph S."/>
            <person name="Lu F."/>
            <person name="Nusskern D.R."/>
            <person name="Shue B.C."/>
            <person name="Zheng X.H."/>
            <person name="Zhong F."/>
            <person name="Delcher A.L."/>
            <person name="Huson D.H."/>
            <person name="Kravitz S.A."/>
            <person name="Mouchard L."/>
            <person name="Reinert K."/>
            <person name="Remington K.A."/>
            <person name="Clark A.G."/>
            <person name="Waterman M.S."/>
            <person name="Eichler E.E."/>
            <person name="Adams M.D."/>
            <person name="Hunkapiller M.W."/>
            <person name="Myers E.W."/>
            <person name="Venter J.C."/>
        </authorList>
    </citation>
    <scope>NUCLEOTIDE SEQUENCE</scope>
</reference>
<evidence type="ECO:0000313" key="2">
    <source>
        <dbReference type="EMBL" id="AAB86774.1"/>
    </source>
</evidence>
<evidence type="ECO:0000313" key="3">
    <source>
        <dbReference type="EMBL" id="EAW66276.1"/>
    </source>
</evidence>
<organism evidence="2">
    <name type="scientific">Homo sapiens</name>
    <name type="common">Human</name>
    <dbReference type="NCBI Taxonomy" id="9606"/>
    <lineage>
        <taxon>Eukaryota</taxon>
        <taxon>Metazoa</taxon>
        <taxon>Chordata</taxon>
        <taxon>Craniata</taxon>
        <taxon>Vertebrata</taxon>
        <taxon>Euteleostomi</taxon>
        <taxon>Mammalia</taxon>
        <taxon>Eutheria</taxon>
        <taxon>Euarchontoglires</taxon>
        <taxon>Primates</taxon>
        <taxon>Haplorrhini</taxon>
        <taxon>Catarrhini</taxon>
        <taxon>Hominidae</taxon>
        <taxon>Homo</taxon>
    </lineage>
</organism>
<sequence length="25" mass="2516">ANHSVSSGSARQLTFGSGTQLTVLP</sequence>
<dbReference type="EMBL" id="CH471078">
    <property type="protein sequence ID" value="EAW66276.1"/>
    <property type="molecule type" value="Genomic_DNA"/>
</dbReference>
<reference evidence="2" key="1">
    <citation type="journal article" date="1994" name="Genomics">
        <title>The human T-cell receptor TCRAC/TCRDC (C alpha/C delta) region: organization, sequence, and evolution of 97.6 kb of DNA.</title>
        <authorList>
            <person name="Koop B.F."/>
            <person name="Rowen L."/>
            <person name="Wang K."/>
            <person name="Kuo C.L."/>
            <person name="Seto D."/>
            <person name="Lenstra J.A."/>
            <person name="Howard S."/>
            <person name="Shan W."/>
            <person name="Deshpande P."/>
            <person name="Hood L."/>
        </authorList>
    </citation>
    <scope>NUCLEOTIDE SEQUENCE</scope>
</reference>
<dbReference type="EMBL" id="M94081">
    <property type="protein sequence ID" value="AAB86774.1"/>
    <property type="molecule type" value="Genomic_DNA"/>
</dbReference>
<dbReference type="AlphaFoldDB" id="A0N4Y7"/>
<feature type="non-terminal residue" evidence="2">
    <location>
        <position position="25"/>
    </location>
</feature>
<reference evidence="3" key="2">
    <citation type="journal article" date="2001" name="Science">
        <title>The sequence of the human genome.</title>
        <authorList>
            <person name="Venter J.C."/>
            <person name="Adams M.D."/>
            <person name="Myers E.W."/>
            <person name="Li P.W."/>
            <person name="Mural R.J."/>
            <person name="Sutton G.G."/>
            <person name="Smith H.O."/>
            <person name="Yandell M."/>
            <person name="Evans C.A."/>
            <person name="Holt R.A."/>
            <person name="Gocayne J.D."/>
            <person name="Amanatides P."/>
            <person name="Ballew R.M."/>
            <person name="Huson D.H."/>
            <person name="Wortman J.R."/>
            <person name="Zhang Q."/>
            <person name="Kodira C.D."/>
            <person name="Zheng X.H."/>
            <person name="Chen L."/>
            <person name="Skupski M."/>
            <person name="Subramanian G."/>
            <person name="Thomas P.D."/>
            <person name="Zhang J."/>
            <person name="Gabor Miklos G.L."/>
            <person name="Nelson C."/>
            <person name="Broder S."/>
            <person name="Clark A.G."/>
            <person name="Nadeau J."/>
            <person name="McKusick V.A."/>
            <person name="Zinder N."/>
            <person name="Levine A.J."/>
            <person name="Roberts R.J."/>
            <person name="Simon M."/>
            <person name="Slayman C."/>
            <person name="Hunkapiller M."/>
            <person name="Bolanos R."/>
            <person name="Delcher A."/>
            <person name="Dew I."/>
            <person name="Fasulo D."/>
            <person name="Flanigan M."/>
            <person name="Florea L."/>
            <person name="Halpern A."/>
            <person name="Hannenhalli S."/>
            <person name="Kravitz S."/>
            <person name="Levy S."/>
            <person name="Mobarry C."/>
            <person name="Reinert K."/>
            <person name="Remington K."/>
            <person name="Abu-Threideh J."/>
            <person name="Beasley E."/>
            <person name="Biddick K."/>
            <person name="Bonazzi V."/>
            <person name="Brandon R."/>
            <person name="Cargill M."/>
            <person name="Chandramouliswaran I."/>
            <person name="Charlab R."/>
            <person name="Chaturvedi K."/>
            <person name="Deng Z."/>
            <person name="Di Francesco V."/>
            <person name="Dunn P."/>
            <person name="Eilbeck K."/>
            <person name="Evangelista C."/>
            <person name="Gabrielian A.E."/>
            <person name="Gan W."/>
            <person name="Ge W."/>
            <person name="Gong F."/>
            <person name="Gu Z."/>
            <person name="Guan P."/>
            <person name="Heiman T.J."/>
            <person name="Higgins M.E."/>
            <person name="Ji R.R."/>
            <person name="Ke Z."/>
            <person name="Ketchum K.A."/>
            <person name="Lai Z."/>
            <person name="Lei Y."/>
            <person name="Li Z."/>
            <person name="Li J."/>
            <person name="Liang Y."/>
            <person name="Lin X."/>
            <person name="Lu F."/>
            <person name="Merkulov G.V."/>
            <person name="Milshina N."/>
            <person name="Moore H.M."/>
            <person name="Naik A.K."/>
            <person name="Narayan V.A."/>
            <person name="Neelam B."/>
            <person name="Nusskern D."/>
            <person name="Rusch D.B."/>
            <person name="Salzberg S."/>
            <person name="Shao W."/>
            <person name="Shue B."/>
            <person name="Sun J."/>
            <person name="Wang Z."/>
            <person name="Wang A."/>
            <person name="Wang X."/>
            <person name="Wang J."/>
            <person name="Wei M."/>
            <person name="Wides R."/>
            <person name="Xiao C."/>
            <person name="Yan C."/>
            <person name="Yao A."/>
            <person name="Ye J."/>
            <person name="Zhan M."/>
            <person name="Zhang W."/>
            <person name="Zhang H."/>
            <person name="Zhao Q."/>
            <person name="Zheng L."/>
            <person name="Zhong F."/>
            <person name="Zhong W."/>
            <person name="Zhu S."/>
            <person name="Zhao S."/>
            <person name="Gilbert D."/>
            <person name="Baumhueter S."/>
            <person name="Spier G."/>
            <person name="Carter C."/>
            <person name="Cravchik A."/>
            <person name="Woodage T."/>
            <person name="Ali F."/>
            <person name="An H."/>
            <person name="Awe A."/>
            <person name="Baldwin D."/>
            <person name="Baden H."/>
            <person name="Barnstead M."/>
            <person name="Barrow I."/>
            <person name="Beeson K."/>
            <person name="Busam D."/>
            <person name="Carver A."/>
            <person name="Center A."/>
            <person name="Cheng M.L."/>
            <person name="Curry L."/>
            <person name="Danaher S."/>
            <person name="Davenport L."/>
            <person name="Desilets R."/>
            <person name="Dietz S."/>
            <person name="Dodson K."/>
            <person name="Doup L."/>
            <person name="Ferriera S."/>
            <person name="Garg N."/>
            <person name="Gluecksmann A."/>
            <person name="Hart B."/>
            <person name="Haynes J."/>
            <person name="Haynes C."/>
            <person name="Heiner C."/>
            <person name="Hladun S."/>
            <person name="Hostin D."/>
            <person name="Houck J."/>
            <person name="Howland T."/>
            <person name="Ibegwam C."/>
            <person name="Johnson J."/>
            <person name="Kalush F."/>
            <person name="Kline L."/>
            <person name="Koduru S."/>
            <person name="Love A."/>
            <person name="Mann F."/>
            <person name="May D."/>
            <person name="McCawley S."/>
            <person name="McIntosh T."/>
            <person name="McMullen I."/>
            <person name="Moy M."/>
            <person name="Moy L."/>
            <person name="Murphy B."/>
            <person name="Nelson K."/>
            <person name="Pfannkoch C."/>
            <person name="Pratts E."/>
            <person name="Puri V."/>
            <person name="Qureshi H."/>
            <person name="Reardon M."/>
            <person name="Rodriguez R."/>
            <person name="Rogers Y.H."/>
            <person name="Romblad D."/>
            <person name="Ruhfel B."/>
            <person name="Scott R."/>
            <person name="Sitter C."/>
            <person name="Smallwood M."/>
            <person name="Stewart E."/>
            <person name="Strong R."/>
            <person name="Suh E."/>
            <person name="Thomas R."/>
            <person name="Tint N.N."/>
            <person name="Tse S."/>
            <person name="Vech C."/>
            <person name="Wang G."/>
            <person name="Wetter J."/>
            <person name="Williams S."/>
            <person name="Williams M."/>
            <person name="Windsor S."/>
            <person name="Winn-Deen E."/>
            <person name="Wolfe K."/>
            <person name="Zaveri J."/>
            <person name="Zaveri K."/>
            <person name="Abril J.F."/>
            <person name="Guigo R."/>
            <person name="Campbell M.J."/>
            <person name="Sjolander K.V."/>
            <person name="Karlak B."/>
            <person name="Kejariwal A."/>
            <person name="Mi H."/>
            <person name="Lazareva B."/>
            <person name="Hatton T."/>
            <person name="Narechania A."/>
            <person name="Diemer K."/>
            <person name="Muruganujan A."/>
            <person name="Guo N."/>
            <person name="Sato S."/>
            <person name="Bafna V."/>
            <person name="Istrail S."/>
            <person name="Lippert R."/>
            <person name="Schwartz R."/>
            <person name="Walenz B."/>
            <person name="Yooseph S."/>
            <person name="Allen D."/>
            <person name="Basu A."/>
            <person name="Baxendale J."/>
            <person name="Blick L."/>
            <person name="Caminha M."/>
            <person name="Carnes-Stine J."/>
            <person name="Caulk P."/>
            <person name="Chiang Y.H."/>
            <person name="Coyne M."/>
            <person name="Dahlke C."/>
            <person name="Mays A."/>
            <person name="Dombroski M."/>
            <person name="Donnelly M."/>
            <person name="Ely D."/>
            <person name="Esparham S."/>
            <person name="Fosler C."/>
            <person name="Gire H."/>
            <person name="Glanowski S."/>
            <person name="Glasser K."/>
            <person name="Glodek A."/>
            <person name="Gorokhov M."/>
            <person name="Graham K."/>
            <person name="Gropman B."/>
            <person name="Harris M."/>
            <person name="Heil J."/>
            <person name="Henderson S."/>
            <person name="Hoover J."/>
            <person name="Jennings D."/>
            <person name="Jordan C."/>
            <person name="Jordan J."/>
            <person name="Kasha J."/>
            <person name="Kagan L."/>
            <person name="Kraft C."/>
            <person name="Levitsky A."/>
            <person name="Lewis M."/>
            <person name="Liu X."/>
            <person name="Lopez J."/>
            <person name="Ma D."/>
            <person name="Majoros W."/>
            <person name="McDaniel J."/>
            <person name="Murphy S."/>
            <person name="Newman M."/>
            <person name="Nguyen T."/>
            <person name="Nguyen N."/>
            <person name="Nodell M."/>
            <person name="Pan S."/>
            <person name="Peck J."/>
            <person name="Peterson M."/>
            <person name="Rowe W."/>
            <person name="Sanders R."/>
            <person name="Scott J."/>
            <person name="Simpson M."/>
            <person name="Smith T."/>
            <person name="Sprague A."/>
            <person name="Stockwell T."/>
            <person name="Turner R."/>
            <person name="Venter E."/>
            <person name="Wang M."/>
            <person name="Wen M."/>
            <person name="Wu D."/>
            <person name="Wu M."/>
            <person name="Xia A."/>
            <person name="Zandieh A."/>
            <person name="Zhu X."/>
        </authorList>
    </citation>
    <scope>NUCLEOTIDE SEQUENCE</scope>
</reference>
<protein>
    <submittedName>
        <fullName evidence="3">HCG2039768</fullName>
    </submittedName>
    <submittedName>
        <fullName evidence="2">Possible J 22 gene segment</fullName>
    </submittedName>
</protein>
<gene>
    <name evidence="2" type="primary">Tcr-alpha</name>
    <name evidence="3" type="ORF">hCG_2039768</name>
</gene>
<feature type="region of interest" description="Disordered" evidence="1">
    <location>
        <begin position="1"/>
        <end position="25"/>
    </location>
</feature>
<proteinExistence type="predicted"/>
<accession>A0N4Y7</accession>
<evidence type="ECO:0000256" key="1">
    <source>
        <dbReference type="SAM" id="MobiDB-lite"/>
    </source>
</evidence>
<name>A0N4Y7_HUMAN</name>